<dbReference type="Pfam" id="PF15704">
    <property type="entry name" value="Mt_ATP_synt"/>
    <property type="match status" value="1"/>
</dbReference>
<evidence type="ECO:0000313" key="3">
    <source>
        <dbReference type="Proteomes" id="UP001141552"/>
    </source>
</evidence>
<dbReference type="PANTHER" id="PTHR36013">
    <property type="entry name" value="ATP SYNTHASE 24 KDA SUBUNIT, MITOCHONDRIAL-RELATED"/>
    <property type="match status" value="1"/>
</dbReference>
<evidence type="ECO:0008006" key="4">
    <source>
        <dbReference type="Google" id="ProtNLM"/>
    </source>
</evidence>
<dbReference type="PANTHER" id="PTHR36013:SF2">
    <property type="entry name" value="ATP SYNTHASE 24 KDA SUBUNIT, MITOCHONDRIAL-RELATED"/>
    <property type="match status" value="1"/>
</dbReference>
<dbReference type="OrthoDB" id="508070at2759"/>
<evidence type="ECO:0000256" key="1">
    <source>
        <dbReference type="SAM" id="Coils"/>
    </source>
</evidence>
<accession>A0A9Q0GC12</accession>
<gene>
    <name evidence="2" type="ORF">Tsubulata_040723</name>
</gene>
<keyword evidence="3" id="KW-1185">Reference proteome</keyword>
<dbReference type="InterPro" id="IPR031432">
    <property type="entry name" value="MGP1"/>
</dbReference>
<keyword evidence="1" id="KW-0175">Coiled coil</keyword>
<name>A0A9Q0GC12_9ROSI</name>
<sequence>MAFTSRLLSRSKQMTQLCGGSSCSQVILKKERAIPVRFFAKEAATQALAGDEMLKSIFMDVKTKFSAAIAALKQGEKITIAPEDPAAVAHYAKVMKTVREKAGLYSESERIDHSIEEETEDILDVRTYLETVKELATQDHLFVDDGAEAMMMEALEKVEKEIKKPLMRNDKKGMGLLMAEFDKINKKLGIRAEDLPKYEEELELKIAKAELEDLKADVLEAIETQRKREEFKHEPPVDVKSLDIRNFL</sequence>
<reference evidence="2" key="1">
    <citation type="submission" date="2022-02" db="EMBL/GenBank/DDBJ databases">
        <authorList>
            <person name="Henning P.M."/>
            <person name="McCubbin A.G."/>
            <person name="Shore J.S."/>
        </authorList>
    </citation>
    <scope>NUCLEOTIDE SEQUENCE</scope>
    <source>
        <strain evidence="2">F60SS</strain>
        <tissue evidence="2">Leaves</tissue>
    </source>
</reference>
<evidence type="ECO:0000313" key="2">
    <source>
        <dbReference type="EMBL" id="KAJ4846007.1"/>
    </source>
</evidence>
<proteinExistence type="predicted"/>
<comment type="caution">
    <text evidence="2">The sequence shown here is derived from an EMBL/GenBank/DDBJ whole genome shotgun (WGS) entry which is preliminary data.</text>
</comment>
<dbReference type="Proteomes" id="UP001141552">
    <property type="component" value="Unassembled WGS sequence"/>
</dbReference>
<dbReference type="AlphaFoldDB" id="A0A9Q0GC12"/>
<reference evidence="2" key="2">
    <citation type="journal article" date="2023" name="Plants (Basel)">
        <title>Annotation of the Turnera subulata (Passifloraceae) Draft Genome Reveals the S-Locus Evolved after the Divergence of Turneroideae from Passifloroideae in a Stepwise Manner.</title>
        <authorList>
            <person name="Henning P.M."/>
            <person name="Roalson E.H."/>
            <person name="Mir W."/>
            <person name="McCubbin A.G."/>
            <person name="Shore J.S."/>
        </authorList>
    </citation>
    <scope>NUCLEOTIDE SEQUENCE</scope>
    <source>
        <strain evidence="2">F60SS</strain>
    </source>
</reference>
<organism evidence="2 3">
    <name type="scientific">Turnera subulata</name>
    <dbReference type="NCBI Taxonomy" id="218843"/>
    <lineage>
        <taxon>Eukaryota</taxon>
        <taxon>Viridiplantae</taxon>
        <taxon>Streptophyta</taxon>
        <taxon>Embryophyta</taxon>
        <taxon>Tracheophyta</taxon>
        <taxon>Spermatophyta</taxon>
        <taxon>Magnoliopsida</taxon>
        <taxon>eudicotyledons</taxon>
        <taxon>Gunneridae</taxon>
        <taxon>Pentapetalae</taxon>
        <taxon>rosids</taxon>
        <taxon>fabids</taxon>
        <taxon>Malpighiales</taxon>
        <taxon>Passifloraceae</taxon>
        <taxon>Turnera</taxon>
    </lineage>
</organism>
<dbReference type="PROSITE" id="PS51257">
    <property type="entry name" value="PROKAR_LIPOPROTEIN"/>
    <property type="match status" value="1"/>
</dbReference>
<protein>
    <recommendedName>
        <fullName evidence="4">ATP synthase 24 kDa subunit, mitochondrial</fullName>
    </recommendedName>
</protein>
<feature type="coiled-coil region" evidence="1">
    <location>
        <begin position="197"/>
        <end position="228"/>
    </location>
</feature>
<dbReference type="GO" id="GO:0009555">
    <property type="term" value="P:pollen development"/>
    <property type="evidence" value="ECO:0007669"/>
    <property type="project" value="InterPro"/>
</dbReference>
<dbReference type="EMBL" id="JAKUCV010001516">
    <property type="protein sequence ID" value="KAJ4846007.1"/>
    <property type="molecule type" value="Genomic_DNA"/>
</dbReference>